<evidence type="ECO:0000256" key="3">
    <source>
        <dbReference type="ARBA" id="ARBA00022763"/>
    </source>
</evidence>
<keyword evidence="7" id="KW-0234">DNA repair</keyword>
<keyword evidence="4" id="KW-0378">Hydrolase</keyword>
<dbReference type="SMART" id="SM00987">
    <property type="entry name" value="UreE_C"/>
    <property type="match status" value="1"/>
</dbReference>
<dbReference type="KEGG" id="tsph:KIH39_10630"/>
<dbReference type="InterPro" id="IPR005122">
    <property type="entry name" value="Uracil-DNA_glycosylase-like"/>
</dbReference>
<evidence type="ECO:0000256" key="8">
    <source>
        <dbReference type="SAM" id="MobiDB-lite"/>
    </source>
</evidence>
<keyword evidence="5" id="KW-0408">Iron</keyword>
<evidence type="ECO:0000313" key="11">
    <source>
        <dbReference type="Proteomes" id="UP000676194"/>
    </source>
</evidence>
<dbReference type="Gene3D" id="3.40.470.10">
    <property type="entry name" value="Uracil-DNA glycosylase-like domain"/>
    <property type="match status" value="1"/>
</dbReference>
<keyword evidence="11" id="KW-1185">Reference proteome</keyword>
<dbReference type="PANTHER" id="PTHR33693:SF1">
    <property type="entry name" value="TYPE-4 URACIL-DNA GLYCOSYLASE"/>
    <property type="match status" value="1"/>
</dbReference>
<dbReference type="GO" id="GO:0046872">
    <property type="term" value="F:metal ion binding"/>
    <property type="evidence" value="ECO:0007669"/>
    <property type="project" value="UniProtKB-KW"/>
</dbReference>
<feature type="compositionally biased region" description="Pro residues" evidence="8">
    <location>
        <begin position="99"/>
        <end position="109"/>
    </location>
</feature>
<dbReference type="GO" id="GO:0006281">
    <property type="term" value="P:DNA repair"/>
    <property type="evidence" value="ECO:0007669"/>
    <property type="project" value="UniProtKB-KW"/>
</dbReference>
<sequence length="295" mass="32623">MASDDNPAIDLTEVARELLLSLQTAGVEYLPFDWSKIQNAPAMGPTPVAETVRFSQHFPAPLVPPPPVTSPVPPQKLDRPAPITRTPAPALTPVATPTKPKPTKNPPKQLPTVSPLQLEVEACEKCTSLSATRIKPIFGQGSSKPVILFLGDSPIAEEDRKSQLFVDEAGELFQKMMVACGLTPEEIYITTALKCRLPGSREAKPQERENCRGYLEAQIMELQPQAICCFGESASRGLLNSLEEWNTLRAGKHQYIGFPVYCTYHPRTLLKNANLKRDTWDDLRRMLKELGRAVN</sequence>
<keyword evidence="2" id="KW-0479">Metal-binding</keyword>
<proteinExistence type="predicted"/>
<dbReference type="CDD" id="cd10030">
    <property type="entry name" value="UDG-F4_TTUDGA_SPO1dp_like"/>
    <property type="match status" value="1"/>
</dbReference>
<evidence type="ECO:0000256" key="6">
    <source>
        <dbReference type="ARBA" id="ARBA00023014"/>
    </source>
</evidence>
<evidence type="ECO:0000256" key="7">
    <source>
        <dbReference type="ARBA" id="ARBA00023204"/>
    </source>
</evidence>
<feature type="compositionally biased region" description="Pro residues" evidence="8">
    <location>
        <begin position="61"/>
        <end position="74"/>
    </location>
</feature>
<dbReference type="PANTHER" id="PTHR33693">
    <property type="entry name" value="TYPE-5 URACIL-DNA GLYCOSYLASE"/>
    <property type="match status" value="1"/>
</dbReference>
<reference evidence="10" key="1">
    <citation type="submission" date="2021-05" db="EMBL/GenBank/DDBJ databases">
        <title>Complete genome sequence of the cellulolytic planctomycete Telmatocola sphagniphila SP2T and characterization of the first cellulase from planctomycetes.</title>
        <authorList>
            <person name="Rakitin A.L."/>
            <person name="Beletsky A.V."/>
            <person name="Naumoff D.G."/>
            <person name="Kulichevskaya I.S."/>
            <person name="Mardanov A.V."/>
            <person name="Ravin N.V."/>
            <person name="Dedysh S.N."/>
        </authorList>
    </citation>
    <scope>NUCLEOTIDE SEQUENCE</scope>
    <source>
        <strain evidence="10">SP2T</strain>
    </source>
</reference>
<dbReference type="RefSeq" id="WP_213499304.1">
    <property type="nucleotide sequence ID" value="NZ_CP074694.1"/>
</dbReference>
<feature type="domain" description="Uracil-DNA glycosylase-like" evidence="9">
    <location>
        <begin position="138"/>
        <end position="284"/>
    </location>
</feature>
<dbReference type="InterPro" id="IPR051536">
    <property type="entry name" value="UDG_Type-4/5"/>
</dbReference>
<dbReference type="EMBL" id="CP074694">
    <property type="protein sequence ID" value="QVL34334.1"/>
    <property type="molecule type" value="Genomic_DNA"/>
</dbReference>
<dbReference type="Pfam" id="PF03167">
    <property type="entry name" value="UDG"/>
    <property type="match status" value="1"/>
</dbReference>
<dbReference type="SMART" id="SM00986">
    <property type="entry name" value="UDG"/>
    <property type="match status" value="1"/>
</dbReference>
<dbReference type="SUPFAM" id="SSF52141">
    <property type="entry name" value="Uracil-DNA glycosylase-like"/>
    <property type="match status" value="1"/>
</dbReference>
<dbReference type="GO" id="GO:0051539">
    <property type="term" value="F:4 iron, 4 sulfur cluster binding"/>
    <property type="evidence" value="ECO:0007669"/>
    <property type="project" value="UniProtKB-KW"/>
</dbReference>
<evidence type="ECO:0000313" key="10">
    <source>
        <dbReference type="EMBL" id="QVL34334.1"/>
    </source>
</evidence>
<dbReference type="Proteomes" id="UP000676194">
    <property type="component" value="Chromosome"/>
</dbReference>
<evidence type="ECO:0000256" key="5">
    <source>
        <dbReference type="ARBA" id="ARBA00023004"/>
    </source>
</evidence>
<organism evidence="10 11">
    <name type="scientific">Telmatocola sphagniphila</name>
    <dbReference type="NCBI Taxonomy" id="1123043"/>
    <lineage>
        <taxon>Bacteria</taxon>
        <taxon>Pseudomonadati</taxon>
        <taxon>Planctomycetota</taxon>
        <taxon>Planctomycetia</taxon>
        <taxon>Gemmatales</taxon>
        <taxon>Gemmataceae</taxon>
    </lineage>
</organism>
<keyword evidence="6" id="KW-0411">Iron-sulfur</keyword>
<name>A0A8E6BAC9_9BACT</name>
<evidence type="ECO:0000256" key="2">
    <source>
        <dbReference type="ARBA" id="ARBA00022723"/>
    </source>
</evidence>
<dbReference type="AlphaFoldDB" id="A0A8E6BAC9"/>
<feature type="compositionally biased region" description="Low complexity" evidence="8">
    <location>
        <begin position="80"/>
        <end position="98"/>
    </location>
</feature>
<evidence type="ECO:0000256" key="1">
    <source>
        <dbReference type="ARBA" id="ARBA00022485"/>
    </source>
</evidence>
<dbReference type="GO" id="GO:0097506">
    <property type="term" value="F:deaminated base DNA N-glycosylase activity"/>
    <property type="evidence" value="ECO:0007669"/>
    <property type="project" value="UniProtKB-ARBA"/>
</dbReference>
<protein>
    <submittedName>
        <fullName evidence="10">Uracil-DNA glycosylase</fullName>
    </submittedName>
</protein>
<evidence type="ECO:0000256" key="4">
    <source>
        <dbReference type="ARBA" id="ARBA00022801"/>
    </source>
</evidence>
<accession>A0A8E6BAC9</accession>
<feature type="region of interest" description="Disordered" evidence="8">
    <location>
        <begin position="60"/>
        <end position="111"/>
    </location>
</feature>
<gene>
    <name evidence="10" type="ORF">KIH39_10630</name>
</gene>
<keyword evidence="1" id="KW-0004">4Fe-4S</keyword>
<keyword evidence="3" id="KW-0227">DNA damage</keyword>
<evidence type="ECO:0000259" key="9">
    <source>
        <dbReference type="SMART" id="SM00986"/>
    </source>
</evidence>
<dbReference type="InterPro" id="IPR036895">
    <property type="entry name" value="Uracil-DNA_glycosylase-like_sf"/>
</dbReference>